<dbReference type="STRING" id="1160509.A0A3N4HZB2"/>
<evidence type="ECO:0000256" key="9">
    <source>
        <dbReference type="ARBA" id="ARBA00022679"/>
    </source>
</evidence>
<dbReference type="CDD" id="cd16663">
    <property type="entry name" value="RING-Ubox_PPIL2"/>
    <property type="match status" value="1"/>
</dbReference>
<dbReference type="Pfam" id="PF00160">
    <property type="entry name" value="Pro_isomerase"/>
    <property type="match status" value="1"/>
</dbReference>
<keyword evidence="13" id="KW-0539">Nucleus</keyword>
<evidence type="ECO:0000256" key="11">
    <source>
        <dbReference type="ARBA" id="ARBA00023110"/>
    </source>
</evidence>
<dbReference type="PRINTS" id="PR00153">
    <property type="entry name" value="CSAPPISMRASE"/>
</dbReference>
<dbReference type="PROSITE" id="PS51698">
    <property type="entry name" value="U_BOX"/>
    <property type="match status" value="1"/>
</dbReference>
<evidence type="ECO:0000256" key="16">
    <source>
        <dbReference type="ARBA" id="ARBA00033051"/>
    </source>
</evidence>
<dbReference type="Gene3D" id="2.40.100.10">
    <property type="entry name" value="Cyclophilin-like"/>
    <property type="match status" value="1"/>
</dbReference>
<dbReference type="EMBL" id="ML119702">
    <property type="protein sequence ID" value="RPA79205.1"/>
    <property type="molecule type" value="Genomic_DNA"/>
</dbReference>
<dbReference type="InterPro" id="IPR026951">
    <property type="entry name" value="PPIL2_U-box_dom"/>
</dbReference>
<dbReference type="Gene3D" id="3.30.40.10">
    <property type="entry name" value="Zinc/RING finger domain, C3HC4 (zinc finger)"/>
    <property type="match status" value="1"/>
</dbReference>
<evidence type="ECO:0000256" key="6">
    <source>
        <dbReference type="ARBA" id="ARBA00012483"/>
    </source>
</evidence>
<keyword evidence="11" id="KW-0697">Rotamase</keyword>
<comment type="catalytic activity">
    <reaction evidence="1">
        <text>S-ubiquitinyl-[E2 ubiquitin-conjugating enzyme]-L-cysteine + [acceptor protein]-L-lysine = [E2 ubiquitin-conjugating enzyme]-L-cysteine + N(6)-ubiquitinyl-[acceptor protein]-L-lysine.</text>
        <dbReference type="EC" id="2.3.2.27"/>
    </reaction>
</comment>
<dbReference type="InterPro" id="IPR013083">
    <property type="entry name" value="Znf_RING/FYVE/PHD"/>
</dbReference>
<dbReference type="FunFam" id="2.40.100.10:FF:000014">
    <property type="entry name" value="Peptidyl-prolyl cis-trans isomerase cyp65"/>
    <property type="match status" value="1"/>
</dbReference>
<dbReference type="EC" id="2.3.2.27" evidence="6"/>
<dbReference type="PROSITE" id="PS50072">
    <property type="entry name" value="CSA_PPIASE_2"/>
    <property type="match status" value="1"/>
</dbReference>
<dbReference type="InterPro" id="IPR002130">
    <property type="entry name" value="Cyclophilin-type_PPIase_dom"/>
</dbReference>
<comment type="similarity">
    <text evidence="5">Belongs to the cyclophilin-type PPIase family. PPIL2 subfamily.</text>
</comment>
<comment type="subcellular location">
    <subcellularLocation>
        <location evidence="4">Nucleus</location>
    </subcellularLocation>
</comment>
<feature type="region of interest" description="Disordered" evidence="17">
    <location>
        <begin position="467"/>
        <end position="513"/>
    </location>
</feature>
<evidence type="ECO:0000256" key="3">
    <source>
        <dbReference type="ARBA" id="ARBA00003697"/>
    </source>
</evidence>
<keyword evidence="21" id="KW-1185">Reference proteome</keyword>
<dbReference type="GO" id="GO:0071013">
    <property type="term" value="C:catalytic step 2 spliceosome"/>
    <property type="evidence" value="ECO:0007669"/>
    <property type="project" value="TreeGrafter"/>
</dbReference>
<keyword evidence="10" id="KW-0833">Ubl conjugation pathway</keyword>
<dbReference type="PANTHER" id="PTHR45625:SF1">
    <property type="entry name" value="RING-TYPE E3 UBIQUITIN-PROTEIN LIGASE PPIL2"/>
    <property type="match status" value="1"/>
</dbReference>
<evidence type="ECO:0000256" key="12">
    <source>
        <dbReference type="ARBA" id="ARBA00023235"/>
    </source>
</evidence>
<evidence type="ECO:0000313" key="21">
    <source>
        <dbReference type="Proteomes" id="UP000275078"/>
    </source>
</evidence>
<organism evidence="20 21">
    <name type="scientific">Ascobolus immersus RN42</name>
    <dbReference type="NCBI Taxonomy" id="1160509"/>
    <lineage>
        <taxon>Eukaryota</taxon>
        <taxon>Fungi</taxon>
        <taxon>Dikarya</taxon>
        <taxon>Ascomycota</taxon>
        <taxon>Pezizomycotina</taxon>
        <taxon>Pezizomycetes</taxon>
        <taxon>Pezizales</taxon>
        <taxon>Ascobolaceae</taxon>
        <taxon>Ascobolus</taxon>
    </lineage>
</organism>
<name>A0A3N4HZB2_ASCIM</name>
<accession>A0A3N4HZB2</accession>
<reference evidence="20 21" key="1">
    <citation type="journal article" date="2018" name="Nat. Ecol. Evol.">
        <title>Pezizomycetes genomes reveal the molecular basis of ectomycorrhizal truffle lifestyle.</title>
        <authorList>
            <person name="Murat C."/>
            <person name="Payen T."/>
            <person name="Noel B."/>
            <person name="Kuo A."/>
            <person name="Morin E."/>
            <person name="Chen J."/>
            <person name="Kohler A."/>
            <person name="Krizsan K."/>
            <person name="Balestrini R."/>
            <person name="Da Silva C."/>
            <person name="Montanini B."/>
            <person name="Hainaut M."/>
            <person name="Levati E."/>
            <person name="Barry K.W."/>
            <person name="Belfiori B."/>
            <person name="Cichocki N."/>
            <person name="Clum A."/>
            <person name="Dockter R.B."/>
            <person name="Fauchery L."/>
            <person name="Guy J."/>
            <person name="Iotti M."/>
            <person name="Le Tacon F."/>
            <person name="Lindquist E.A."/>
            <person name="Lipzen A."/>
            <person name="Malagnac F."/>
            <person name="Mello A."/>
            <person name="Molinier V."/>
            <person name="Miyauchi S."/>
            <person name="Poulain J."/>
            <person name="Riccioni C."/>
            <person name="Rubini A."/>
            <person name="Sitrit Y."/>
            <person name="Splivallo R."/>
            <person name="Traeger S."/>
            <person name="Wang M."/>
            <person name="Zifcakova L."/>
            <person name="Wipf D."/>
            <person name="Zambonelli A."/>
            <person name="Paolocci F."/>
            <person name="Nowrousian M."/>
            <person name="Ottonello S."/>
            <person name="Baldrian P."/>
            <person name="Spatafora J.W."/>
            <person name="Henrissat B."/>
            <person name="Nagy L.G."/>
            <person name="Aury J.M."/>
            <person name="Wincker P."/>
            <person name="Grigoriev I.V."/>
            <person name="Bonfante P."/>
            <person name="Martin F.M."/>
        </authorList>
    </citation>
    <scope>NUCLEOTIDE SEQUENCE [LARGE SCALE GENOMIC DNA]</scope>
    <source>
        <strain evidence="20 21">RN42</strain>
    </source>
</reference>
<evidence type="ECO:0000256" key="1">
    <source>
        <dbReference type="ARBA" id="ARBA00000900"/>
    </source>
</evidence>
<evidence type="ECO:0000259" key="19">
    <source>
        <dbReference type="PROSITE" id="PS51698"/>
    </source>
</evidence>
<evidence type="ECO:0000313" key="20">
    <source>
        <dbReference type="EMBL" id="RPA79205.1"/>
    </source>
</evidence>
<dbReference type="SMART" id="SM00504">
    <property type="entry name" value="Ubox"/>
    <property type="match status" value="1"/>
</dbReference>
<evidence type="ECO:0000256" key="15">
    <source>
        <dbReference type="ARBA" id="ARBA00030942"/>
    </source>
</evidence>
<dbReference type="OrthoDB" id="407558at2759"/>
<evidence type="ECO:0000256" key="10">
    <source>
        <dbReference type="ARBA" id="ARBA00022786"/>
    </source>
</evidence>
<feature type="domain" description="U-box" evidence="19">
    <location>
        <begin position="39"/>
        <end position="112"/>
    </location>
</feature>
<dbReference type="Proteomes" id="UP000275078">
    <property type="component" value="Unassembled WGS sequence"/>
</dbReference>
<dbReference type="InterPro" id="IPR029000">
    <property type="entry name" value="Cyclophilin-like_dom_sf"/>
</dbReference>
<comment type="catalytic activity">
    <reaction evidence="2">
        <text>[protein]-peptidylproline (omega=180) = [protein]-peptidylproline (omega=0)</text>
        <dbReference type="Rhea" id="RHEA:16237"/>
        <dbReference type="Rhea" id="RHEA-COMP:10747"/>
        <dbReference type="Rhea" id="RHEA-COMP:10748"/>
        <dbReference type="ChEBI" id="CHEBI:83833"/>
        <dbReference type="ChEBI" id="CHEBI:83834"/>
        <dbReference type="EC" id="5.2.1.8"/>
    </reaction>
</comment>
<proteinExistence type="inferred from homology"/>
<dbReference type="GO" id="GO:0061630">
    <property type="term" value="F:ubiquitin protein ligase activity"/>
    <property type="evidence" value="ECO:0007669"/>
    <property type="project" value="UniProtKB-EC"/>
</dbReference>
<evidence type="ECO:0000256" key="4">
    <source>
        <dbReference type="ARBA" id="ARBA00004123"/>
    </source>
</evidence>
<dbReference type="InterPro" id="IPR003613">
    <property type="entry name" value="Ubox_domain"/>
</dbReference>
<evidence type="ECO:0000256" key="17">
    <source>
        <dbReference type="SAM" id="MobiDB-lite"/>
    </source>
</evidence>
<dbReference type="FunFam" id="3.30.40.10:FF:000079">
    <property type="entry name" value="Peptidyl-prolyl cis-trans isomerase 2"/>
    <property type="match status" value="1"/>
</dbReference>
<dbReference type="GO" id="GO:0003755">
    <property type="term" value="F:peptidyl-prolyl cis-trans isomerase activity"/>
    <property type="evidence" value="ECO:0007669"/>
    <property type="project" value="UniProtKB-KW"/>
</dbReference>
<evidence type="ECO:0000256" key="5">
    <source>
        <dbReference type="ARBA" id="ARBA00007930"/>
    </source>
</evidence>
<dbReference type="CDD" id="cd01923">
    <property type="entry name" value="cyclophilin_RING"/>
    <property type="match status" value="1"/>
</dbReference>
<comment type="function">
    <text evidence="3">May catalyze the cis-trans isomerization of proline imidic peptide bonds in oligopeptides thereby assisting the folding of proteins. May also function as a chaperone, playing a role in intracellular transport of proteins. May also have a protein ubiquitin ligase activity acting as an E3 ubiquitin protein ligase or as a ubiquitin-ubiquitin ligase promoting elongation of ubiquitin chains on proteins.</text>
</comment>
<dbReference type="AlphaFoldDB" id="A0A3N4HZB2"/>
<dbReference type="SUPFAM" id="SSF57850">
    <property type="entry name" value="RING/U-box"/>
    <property type="match status" value="1"/>
</dbReference>
<evidence type="ECO:0000256" key="13">
    <source>
        <dbReference type="ARBA" id="ARBA00023242"/>
    </source>
</evidence>
<dbReference type="InterPro" id="IPR044666">
    <property type="entry name" value="Cyclophilin_A-like"/>
</dbReference>
<feature type="compositionally biased region" description="Basic and acidic residues" evidence="17">
    <location>
        <begin position="467"/>
        <end position="492"/>
    </location>
</feature>
<dbReference type="EC" id="5.2.1.8" evidence="7"/>
<evidence type="ECO:0000256" key="8">
    <source>
        <dbReference type="ARBA" id="ARBA00020592"/>
    </source>
</evidence>
<feature type="domain" description="PPIase cyclophilin-type" evidence="18">
    <location>
        <begin position="309"/>
        <end position="456"/>
    </location>
</feature>
<dbReference type="SUPFAM" id="SSF50891">
    <property type="entry name" value="Cyclophilin-like"/>
    <property type="match status" value="1"/>
</dbReference>
<keyword evidence="9" id="KW-0808">Transferase</keyword>
<dbReference type="PROSITE" id="PS00170">
    <property type="entry name" value="CSA_PPIASE_1"/>
    <property type="match status" value="1"/>
</dbReference>
<dbReference type="InterPro" id="IPR020892">
    <property type="entry name" value="Cyclophilin-type_PPIase_CS"/>
</dbReference>
<evidence type="ECO:0000256" key="14">
    <source>
        <dbReference type="ARBA" id="ARBA00030661"/>
    </source>
</evidence>
<evidence type="ECO:0000256" key="2">
    <source>
        <dbReference type="ARBA" id="ARBA00000971"/>
    </source>
</evidence>
<protein>
    <recommendedName>
        <fullName evidence="8">Peptidyl-prolyl cis-trans isomerase-like 2</fullName>
        <ecNumber evidence="6">2.3.2.27</ecNumber>
        <ecNumber evidence="7">5.2.1.8</ecNumber>
    </recommendedName>
    <alternativeName>
        <fullName evidence="14">Cyclophilin-60</fullName>
    </alternativeName>
    <alternativeName>
        <fullName evidence="15">Cyclophilin-like protein Cyp-60</fullName>
    </alternativeName>
    <alternativeName>
        <fullName evidence="16">RING-type E3 ubiquitin transferase isomerase-like 2</fullName>
    </alternativeName>
</protein>
<dbReference type="GO" id="GO:0006457">
    <property type="term" value="P:protein folding"/>
    <property type="evidence" value="ECO:0007669"/>
    <property type="project" value="InterPro"/>
</dbReference>
<evidence type="ECO:0000259" key="18">
    <source>
        <dbReference type="PROSITE" id="PS50072"/>
    </source>
</evidence>
<evidence type="ECO:0000256" key="7">
    <source>
        <dbReference type="ARBA" id="ARBA00013194"/>
    </source>
</evidence>
<gene>
    <name evidence="20" type="ORF">BJ508DRAFT_416138</name>
</gene>
<keyword evidence="12" id="KW-0413">Isomerase</keyword>
<dbReference type="PANTHER" id="PTHR45625">
    <property type="entry name" value="PEPTIDYL-PROLYL CIS-TRANS ISOMERASE-RELATED"/>
    <property type="match status" value="1"/>
</dbReference>
<dbReference type="GO" id="GO:0000209">
    <property type="term" value="P:protein polyubiquitination"/>
    <property type="evidence" value="ECO:0007669"/>
    <property type="project" value="TreeGrafter"/>
</dbReference>
<sequence length="561" mass="61910">MGKGTDKLYITHSEWASTDGSQFGGSLGFQGSKQNLPFRKLPYNYCALSLQPYSHPVTTRDGTIFDLMNIVPWLKKHGTNPVTGEKMAYSELIKLSMHKNEDGEYCDPVTFKPFTDSTHIVAIGTSGNVYAWDTIHRLNIKAKNWNDLLTDEEFSRKDLITIQDPKNLDGRDMSKFKYLQDGTSTLTDEQEAERADPLSGINLKAAGSSAKILAAKAAVEKARAARTDPNQNPALVKKTATPQNTTASYAAKKALPANAAIYTTGKAAASLTSTSVSVHTAADRAILSEEDYLLKPKKVNIKGYARIVTNLGNLNVELQTEWAPRAVYNFIKLAQRGYYKNTAFHRNIKNFMIQGGDPSGTGRGGQSCWGSNFKDELEGPLLHNARGIMSMANKGKNTNSSQFFITYKPTPHLDRKHTIFAKVVGGLDVLDLMEKVPCAEGTDRPAAEILIQDVVVFVDPFEEFKKKEKEEEEKKKADEEIKKKGGTDDDKTTWTGKRLRPDGKVDGGGPSGGVGKYLKAAVSEKKDGEDEILEEAPLEEYYEEPAKKKVKKGGFGNFDNW</sequence>